<dbReference type="EMBL" id="LNIX01000046">
    <property type="protein sequence ID" value="OXA38409.1"/>
    <property type="molecule type" value="Genomic_DNA"/>
</dbReference>
<feature type="compositionally biased region" description="Pro residues" evidence="1">
    <location>
        <begin position="216"/>
        <end position="232"/>
    </location>
</feature>
<dbReference type="Proteomes" id="UP000198287">
    <property type="component" value="Unassembled WGS sequence"/>
</dbReference>
<evidence type="ECO:0000256" key="1">
    <source>
        <dbReference type="SAM" id="MobiDB-lite"/>
    </source>
</evidence>
<accession>A0A226CZK7</accession>
<feature type="region of interest" description="Disordered" evidence="1">
    <location>
        <begin position="211"/>
        <end position="232"/>
    </location>
</feature>
<keyword evidence="3" id="KW-1185">Reference proteome</keyword>
<organism evidence="2 3">
    <name type="scientific">Folsomia candida</name>
    <name type="common">Springtail</name>
    <dbReference type="NCBI Taxonomy" id="158441"/>
    <lineage>
        <taxon>Eukaryota</taxon>
        <taxon>Metazoa</taxon>
        <taxon>Ecdysozoa</taxon>
        <taxon>Arthropoda</taxon>
        <taxon>Hexapoda</taxon>
        <taxon>Collembola</taxon>
        <taxon>Entomobryomorpha</taxon>
        <taxon>Isotomoidea</taxon>
        <taxon>Isotomidae</taxon>
        <taxon>Proisotominae</taxon>
        <taxon>Folsomia</taxon>
    </lineage>
</organism>
<name>A0A226CZK7_FOLCA</name>
<comment type="caution">
    <text evidence="2">The sequence shown here is derived from an EMBL/GenBank/DDBJ whole genome shotgun (WGS) entry which is preliminary data.</text>
</comment>
<evidence type="ECO:0000313" key="3">
    <source>
        <dbReference type="Proteomes" id="UP000198287"/>
    </source>
</evidence>
<evidence type="ECO:0000313" key="2">
    <source>
        <dbReference type="EMBL" id="OXA38409.1"/>
    </source>
</evidence>
<protein>
    <submittedName>
        <fullName evidence="2">Uncharacterized protein</fullName>
    </submittedName>
</protein>
<reference evidence="2 3" key="1">
    <citation type="submission" date="2015-12" db="EMBL/GenBank/DDBJ databases">
        <title>The genome of Folsomia candida.</title>
        <authorList>
            <person name="Faddeeva A."/>
            <person name="Derks M.F."/>
            <person name="Anvar Y."/>
            <person name="Smit S."/>
            <person name="Van Straalen N."/>
            <person name="Roelofs D."/>
        </authorList>
    </citation>
    <scope>NUCLEOTIDE SEQUENCE [LARGE SCALE GENOMIC DNA]</scope>
    <source>
        <strain evidence="2 3">VU population</strain>
        <tissue evidence="2">Whole body</tissue>
    </source>
</reference>
<dbReference type="AlphaFoldDB" id="A0A226CZK7"/>
<sequence>MGFMHFGLTGSKSQRIQSWITRLLEQANGTEGEYGVIANIAQSENGPRSLMGPLPQIRNLSPQIMVRTNVSFLSFHAVVSIEYCFQPAIVAWLGGLVAHNNGIRNGIVDFFLRLIRDLELTVKEKADLFHRVQNARRRKFPNFRFREAIRQLNHPRTEKLPANLLYRWARRGEQLGEVVHDLIFIVDELRRQNVPDDGTLISLERARQGMRLLPQRLPPPPPPRPETSPPRVPALIEIVQEV</sequence>
<gene>
    <name evidence="2" type="ORF">Fcan01_26829</name>
</gene>
<proteinExistence type="predicted"/>